<reference evidence="14 15" key="1">
    <citation type="submission" date="2019-06" db="EMBL/GenBank/DDBJ databases">
        <title>Sequencing the genomes of 1000 actinobacteria strains.</title>
        <authorList>
            <person name="Klenk H.-P."/>
        </authorList>
    </citation>
    <scope>NUCLEOTIDE SEQUENCE [LARGE SCALE GENOMIC DNA]</scope>
    <source>
        <strain evidence="14 15">DSM 20427</strain>
    </source>
</reference>
<dbReference type="Gene3D" id="3.30.1360.200">
    <property type="match status" value="1"/>
</dbReference>
<evidence type="ECO:0000259" key="11">
    <source>
        <dbReference type="Pfam" id="PF02355"/>
    </source>
</evidence>
<dbReference type="PANTHER" id="PTHR30081">
    <property type="entry name" value="PROTEIN-EXPORT MEMBRANE PROTEIN SEC"/>
    <property type="match status" value="1"/>
</dbReference>
<evidence type="ECO:0000256" key="3">
    <source>
        <dbReference type="ARBA" id="ARBA00022475"/>
    </source>
</evidence>
<comment type="caution">
    <text evidence="9">Lacks conserved residue(s) required for the propagation of feature annotation.</text>
</comment>
<feature type="compositionally biased region" description="Polar residues" evidence="10">
    <location>
        <begin position="137"/>
        <end position="146"/>
    </location>
</feature>
<dbReference type="GO" id="GO:0043952">
    <property type="term" value="P:protein transport by the Sec complex"/>
    <property type="evidence" value="ECO:0007669"/>
    <property type="project" value="UniProtKB-UniRule"/>
</dbReference>
<evidence type="ECO:0000259" key="12">
    <source>
        <dbReference type="Pfam" id="PF21760"/>
    </source>
</evidence>
<feature type="compositionally biased region" description="Basic and acidic residues" evidence="10">
    <location>
        <begin position="546"/>
        <end position="562"/>
    </location>
</feature>
<evidence type="ECO:0000256" key="9">
    <source>
        <dbReference type="HAMAP-Rule" id="MF_01463"/>
    </source>
</evidence>
<feature type="region of interest" description="Disordered" evidence="10">
    <location>
        <begin position="538"/>
        <end position="576"/>
    </location>
</feature>
<evidence type="ECO:0000256" key="4">
    <source>
        <dbReference type="ARBA" id="ARBA00022692"/>
    </source>
</evidence>
<dbReference type="Pfam" id="PF02355">
    <property type="entry name" value="SecD_SecF_C"/>
    <property type="match status" value="1"/>
</dbReference>
<evidence type="ECO:0000256" key="8">
    <source>
        <dbReference type="ARBA" id="ARBA00023136"/>
    </source>
</evidence>
<feature type="transmembrane region" description="Helical" evidence="9">
    <location>
        <begin position="469"/>
        <end position="488"/>
    </location>
</feature>
<keyword evidence="15" id="KW-1185">Reference proteome</keyword>
<dbReference type="Proteomes" id="UP000319804">
    <property type="component" value="Unassembled WGS sequence"/>
</dbReference>
<accession>A0A4Y3URB5</accession>
<dbReference type="InterPro" id="IPR048634">
    <property type="entry name" value="SecD_SecF_C"/>
</dbReference>
<proteinExistence type="inferred from homology"/>
<keyword evidence="5 9" id="KW-0653">Protein transport</keyword>
<dbReference type="Gene3D" id="3.30.70.3220">
    <property type="match status" value="1"/>
</dbReference>
<name>A0A4Y3URB5_9MICO</name>
<comment type="subcellular location">
    <subcellularLocation>
        <location evidence="1 9">Cell membrane</location>
        <topology evidence="1 9">Multi-pass membrane protein</topology>
    </subcellularLocation>
</comment>
<feature type="compositionally biased region" description="Polar residues" evidence="10">
    <location>
        <begin position="156"/>
        <end position="167"/>
    </location>
</feature>
<feature type="domain" description="SecDF P1 head subdomain" evidence="13">
    <location>
        <begin position="209"/>
        <end position="319"/>
    </location>
</feature>
<evidence type="ECO:0000256" key="2">
    <source>
        <dbReference type="ARBA" id="ARBA00022448"/>
    </source>
</evidence>
<dbReference type="AlphaFoldDB" id="A0A4Y3URB5"/>
<dbReference type="HAMAP" id="MF_01463_B">
    <property type="entry name" value="SecD_B"/>
    <property type="match status" value="1"/>
</dbReference>
<dbReference type="GO" id="GO:0015450">
    <property type="term" value="F:protein-transporting ATPase activity"/>
    <property type="evidence" value="ECO:0007669"/>
    <property type="project" value="InterPro"/>
</dbReference>
<gene>
    <name evidence="9" type="primary">secD</name>
    <name evidence="14" type="ORF">FHX68_0632</name>
</gene>
<dbReference type="RefSeq" id="WP_141380666.1">
    <property type="nucleotide sequence ID" value="NZ_BJNA01000029.1"/>
</dbReference>
<dbReference type="InterPro" id="IPR055344">
    <property type="entry name" value="SecD_SecF_C_bact"/>
</dbReference>
<keyword evidence="3 9" id="KW-1003">Cell membrane</keyword>
<evidence type="ECO:0000256" key="10">
    <source>
        <dbReference type="SAM" id="MobiDB-lite"/>
    </source>
</evidence>
<feature type="region of interest" description="Disordered" evidence="10">
    <location>
        <begin position="137"/>
        <end position="167"/>
    </location>
</feature>
<feature type="transmembrane region" description="Helical" evidence="9">
    <location>
        <begin position="446"/>
        <end position="463"/>
    </location>
</feature>
<comment type="subunit">
    <text evidence="9">Forms a complex with SecF. Part of the essential Sec protein translocation apparatus which comprises SecA, SecYEG and auxiliary proteins SecDF. Other proteins may also be involved.</text>
</comment>
<dbReference type="Pfam" id="PF22599">
    <property type="entry name" value="SecDF_P1_head"/>
    <property type="match status" value="1"/>
</dbReference>
<dbReference type="GO" id="GO:0065002">
    <property type="term" value="P:intracellular protein transmembrane transport"/>
    <property type="evidence" value="ECO:0007669"/>
    <property type="project" value="UniProtKB-UniRule"/>
</dbReference>
<feature type="domain" description="Protein translocase subunit SecDF P1" evidence="12">
    <location>
        <begin position="71"/>
        <end position="127"/>
    </location>
</feature>
<feature type="domain" description="Protein export membrane protein SecD/SecF C-terminal" evidence="11">
    <location>
        <begin position="321"/>
        <end position="496"/>
    </location>
</feature>
<dbReference type="SUPFAM" id="SSF82866">
    <property type="entry name" value="Multidrug efflux transporter AcrB transmembrane domain"/>
    <property type="match status" value="1"/>
</dbReference>
<keyword evidence="7 9" id="KW-0811">Translocation</keyword>
<keyword evidence="6 9" id="KW-1133">Transmembrane helix</keyword>
<organism evidence="14 15">
    <name type="scientific">Microbacterium lacticum</name>
    <dbReference type="NCBI Taxonomy" id="33885"/>
    <lineage>
        <taxon>Bacteria</taxon>
        <taxon>Bacillati</taxon>
        <taxon>Actinomycetota</taxon>
        <taxon>Actinomycetes</taxon>
        <taxon>Micrococcales</taxon>
        <taxon>Microbacteriaceae</taxon>
        <taxon>Microbacterium</taxon>
    </lineage>
</organism>
<evidence type="ECO:0000256" key="6">
    <source>
        <dbReference type="ARBA" id="ARBA00022989"/>
    </source>
</evidence>
<dbReference type="NCBIfam" id="TIGR01129">
    <property type="entry name" value="secD"/>
    <property type="match status" value="1"/>
</dbReference>
<comment type="function">
    <text evidence="9">Part of the Sec protein translocase complex. Interacts with the SecYEG preprotein conducting channel. SecDF uses the proton motive force (PMF) to complete protein translocation after the ATP-dependent function of SecA.</text>
</comment>
<keyword evidence="2 9" id="KW-0813">Transport</keyword>
<dbReference type="EMBL" id="VFPS01000001">
    <property type="protein sequence ID" value="TQN00528.1"/>
    <property type="molecule type" value="Genomic_DNA"/>
</dbReference>
<keyword evidence="8 9" id="KW-0472">Membrane</keyword>
<dbReference type="GO" id="GO:0006605">
    <property type="term" value="P:protein targeting"/>
    <property type="evidence" value="ECO:0007669"/>
    <property type="project" value="UniProtKB-UniRule"/>
</dbReference>
<dbReference type="PANTHER" id="PTHR30081:SF1">
    <property type="entry name" value="PROTEIN TRANSLOCASE SUBUNIT SECD"/>
    <property type="match status" value="1"/>
</dbReference>
<dbReference type="Pfam" id="PF21760">
    <property type="entry name" value="SecD_1st"/>
    <property type="match status" value="1"/>
</dbReference>
<dbReference type="InterPro" id="IPR005791">
    <property type="entry name" value="SecD"/>
</dbReference>
<dbReference type="NCBIfam" id="TIGR00916">
    <property type="entry name" value="2A0604s01"/>
    <property type="match status" value="1"/>
</dbReference>
<evidence type="ECO:0000256" key="1">
    <source>
        <dbReference type="ARBA" id="ARBA00004651"/>
    </source>
</evidence>
<keyword evidence="4 9" id="KW-0812">Transmembrane</keyword>
<evidence type="ECO:0000256" key="5">
    <source>
        <dbReference type="ARBA" id="ARBA00022927"/>
    </source>
</evidence>
<dbReference type="InterPro" id="IPR022813">
    <property type="entry name" value="SecD/SecF_arch_bac"/>
</dbReference>
<comment type="similarity">
    <text evidence="9">Belongs to the SecD/SecF family. SecD subfamily.</text>
</comment>
<dbReference type="InterPro" id="IPR054384">
    <property type="entry name" value="SecDF_P1_head"/>
</dbReference>
<dbReference type="InterPro" id="IPR048631">
    <property type="entry name" value="SecD_1st"/>
</dbReference>
<feature type="transmembrane region" description="Helical" evidence="9">
    <location>
        <begin position="394"/>
        <end position="417"/>
    </location>
</feature>
<dbReference type="GO" id="GO:0005886">
    <property type="term" value="C:plasma membrane"/>
    <property type="evidence" value="ECO:0007669"/>
    <property type="project" value="UniProtKB-SubCell"/>
</dbReference>
<evidence type="ECO:0000259" key="13">
    <source>
        <dbReference type="Pfam" id="PF22599"/>
    </source>
</evidence>
<evidence type="ECO:0000313" key="15">
    <source>
        <dbReference type="Proteomes" id="UP000319804"/>
    </source>
</evidence>
<dbReference type="Gene3D" id="1.20.1640.10">
    <property type="entry name" value="Multidrug efflux transporter AcrB transmembrane domain"/>
    <property type="match status" value="1"/>
</dbReference>
<dbReference type="OrthoDB" id="5240379at2"/>
<feature type="transmembrane region" description="Helical" evidence="9">
    <location>
        <begin position="366"/>
        <end position="388"/>
    </location>
</feature>
<feature type="transmembrane region" description="Helical" evidence="9">
    <location>
        <begin position="339"/>
        <end position="359"/>
    </location>
</feature>
<evidence type="ECO:0000256" key="7">
    <source>
        <dbReference type="ARBA" id="ARBA00023010"/>
    </source>
</evidence>
<sequence length="576" mass="61002">MATPTPVRHAWRALTALLAIVVVLFGINAIGVYVVGKSSWLPSLALDLQGGTQIILEAKTPDGSNPTSEQMDQAASIIRQRVDASGVGETDITTQAGNQIVVQIPGQADDETRDRITASAQMQLRAVLYTTAASTSYVGEDGNQTPYPTPDPGLASTPTASPTNGSDLNWVTPALQARFLAYDCADEANDPGNEPKDQPLIACNPAGTEKYILGPVELDGSSITDATAGMDTQNGQWVVNVVFDADGAKTFGEVSQRLYAYTQAGTTPQNQFAFVLDGSVISAPSMNGVILDGKPQISGSFDQDSAKVLADQLKYGALPLSFEVQSSNSISATLGSQQLQIGLIAGLIGLALVALYSLIVYRALGFVIIASLAVMGVLTYITLCILAWRMGFRLSLAGVAGLIVTIGFTADSFIVYFERIRDELRDGKSITAAVEDGWGRAKRTIYISKSINILAAVVLYILADATVKGFAFTLGLTTVIDILIFILFTHPVMQLLARTRFFGGGHPLSGLDPEALGAVYRGRAQFRQPVAACVGTGGAARRAGRSRGEAERRQTIAERKQAELAASSRKATEGDD</sequence>
<protein>
    <recommendedName>
        <fullName evidence="9">Protein translocase subunit SecD</fullName>
    </recommendedName>
</protein>
<evidence type="ECO:0000313" key="14">
    <source>
        <dbReference type="EMBL" id="TQN00528.1"/>
    </source>
</evidence>
<comment type="caution">
    <text evidence="14">The sequence shown here is derived from an EMBL/GenBank/DDBJ whole genome shotgun (WGS) entry which is preliminary data.</text>
</comment>